<sequence length="76" mass="8421">MSTDTASGAVMLHLHDGDVAAEEEEEEERRKRRRSASRSCCGEAGPWNLERTRRAAAASAKDAQRDHVTPEDNLPM</sequence>
<feature type="region of interest" description="Disordered" evidence="1">
    <location>
        <begin position="1"/>
        <end position="76"/>
    </location>
</feature>
<comment type="caution">
    <text evidence="2">The sequence shown here is derived from an EMBL/GenBank/DDBJ whole genome shotgun (WGS) entry which is preliminary data.</text>
</comment>
<evidence type="ECO:0000256" key="1">
    <source>
        <dbReference type="SAM" id="MobiDB-lite"/>
    </source>
</evidence>
<reference evidence="2" key="1">
    <citation type="submission" date="2020-03" db="EMBL/GenBank/DDBJ databases">
        <authorList>
            <person name="Weist P."/>
        </authorList>
    </citation>
    <scope>NUCLEOTIDE SEQUENCE</scope>
</reference>
<evidence type="ECO:0000313" key="2">
    <source>
        <dbReference type="EMBL" id="CAB1458701.1"/>
    </source>
</evidence>
<protein>
    <submittedName>
        <fullName evidence="2">Uncharacterized protein</fullName>
    </submittedName>
</protein>
<dbReference type="Proteomes" id="UP001153269">
    <property type="component" value="Unassembled WGS sequence"/>
</dbReference>
<organism evidence="2 3">
    <name type="scientific">Pleuronectes platessa</name>
    <name type="common">European plaice</name>
    <dbReference type="NCBI Taxonomy" id="8262"/>
    <lineage>
        <taxon>Eukaryota</taxon>
        <taxon>Metazoa</taxon>
        <taxon>Chordata</taxon>
        <taxon>Craniata</taxon>
        <taxon>Vertebrata</taxon>
        <taxon>Euteleostomi</taxon>
        <taxon>Actinopterygii</taxon>
        <taxon>Neopterygii</taxon>
        <taxon>Teleostei</taxon>
        <taxon>Neoteleostei</taxon>
        <taxon>Acanthomorphata</taxon>
        <taxon>Carangaria</taxon>
        <taxon>Pleuronectiformes</taxon>
        <taxon>Pleuronectoidei</taxon>
        <taxon>Pleuronectidae</taxon>
        <taxon>Pleuronectes</taxon>
    </lineage>
</organism>
<accession>A0A9N7ZC97</accession>
<evidence type="ECO:0000313" key="3">
    <source>
        <dbReference type="Proteomes" id="UP001153269"/>
    </source>
</evidence>
<proteinExistence type="predicted"/>
<gene>
    <name evidence="2" type="ORF">PLEPLA_LOCUS46532</name>
</gene>
<dbReference type="EMBL" id="CADEAL010004400">
    <property type="protein sequence ID" value="CAB1458701.1"/>
    <property type="molecule type" value="Genomic_DNA"/>
</dbReference>
<name>A0A9N7ZC97_PLEPL</name>
<keyword evidence="3" id="KW-1185">Reference proteome</keyword>
<dbReference type="AlphaFoldDB" id="A0A9N7ZC97"/>